<accession>A0A3E3HV51</accession>
<keyword evidence="3" id="KW-1185">Reference proteome</keyword>
<dbReference type="Proteomes" id="UP000260812">
    <property type="component" value="Unassembled WGS sequence"/>
</dbReference>
<gene>
    <name evidence="2" type="ORF">DXC51_28245</name>
</gene>
<proteinExistence type="predicted"/>
<organism evidence="2 3">
    <name type="scientific">Eisenbergiella massiliensis</name>
    <dbReference type="NCBI Taxonomy" id="1720294"/>
    <lineage>
        <taxon>Bacteria</taxon>
        <taxon>Bacillati</taxon>
        <taxon>Bacillota</taxon>
        <taxon>Clostridia</taxon>
        <taxon>Lachnospirales</taxon>
        <taxon>Lachnospiraceae</taxon>
        <taxon>Eisenbergiella</taxon>
    </lineage>
</organism>
<comment type="caution">
    <text evidence="2">The sequence shown here is derived from an EMBL/GenBank/DDBJ whole genome shotgun (WGS) entry which is preliminary data.</text>
</comment>
<keyword evidence="1" id="KW-0472">Membrane</keyword>
<sequence length="65" mass="7280">MQAENPDIYILAQSTCIETNKTSLGSIMIIGTVFSVLLLAMAICFLIPRRITVRFQKTALRKDYG</sequence>
<reference evidence="2" key="1">
    <citation type="submission" date="2018-08" db="EMBL/GenBank/DDBJ databases">
        <title>A genome reference for cultivated species of the human gut microbiota.</title>
        <authorList>
            <person name="Zou Y."/>
            <person name="Xue W."/>
            <person name="Luo G."/>
        </authorList>
    </citation>
    <scope>NUCLEOTIDE SEQUENCE [LARGE SCALE GENOMIC DNA]</scope>
    <source>
        <strain evidence="2">TF05-5AC</strain>
    </source>
</reference>
<evidence type="ECO:0000256" key="1">
    <source>
        <dbReference type="SAM" id="Phobius"/>
    </source>
</evidence>
<evidence type="ECO:0000313" key="2">
    <source>
        <dbReference type="EMBL" id="RGE55700.1"/>
    </source>
</evidence>
<keyword evidence="1" id="KW-1133">Transmembrane helix</keyword>
<name>A0A3E3HV51_9FIRM</name>
<keyword evidence="1" id="KW-0812">Transmembrane</keyword>
<evidence type="ECO:0000313" key="3">
    <source>
        <dbReference type="Proteomes" id="UP000260812"/>
    </source>
</evidence>
<protein>
    <submittedName>
        <fullName evidence="2">Uncharacterized protein</fullName>
    </submittedName>
</protein>
<dbReference type="AlphaFoldDB" id="A0A3E3HV51"/>
<feature type="transmembrane region" description="Helical" evidence="1">
    <location>
        <begin position="27"/>
        <end position="47"/>
    </location>
</feature>
<dbReference type="EMBL" id="QVLV01000039">
    <property type="protein sequence ID" value="RGE55700.1"/>
    <property type="molecule type" value="Genomic_DNA"/>
</dbReference>